<dbReference type="InterPro" id="IPR001623">
    <property type="entry name" value="DnaJ_domain"/>
</dbReference>
<dbReference type="CDD" id="cd06257">
    <property type="entry name" value="DnaJ"/>
    <property type="match status" value="1"/>
</dbReference>
<feature type="domain" description="J" evidence="1">
    <location>
        <begin position="5"/>
        <end position="75"/>
    </location>
</feature>
<organism evidence="2">
    <name type="scientific">viral metagenome</name>
    <dbReference type="NCBI Taxonomy" id="1070528"/>
    <lineage>
        <taxon>unclassified sequences</taxon>
        <taxon>metagenomes</taxon>
        <taxon>organismal metagenomes</taxon>
    </lineage>
</organism>
<dbReference type="SUPFAM" id="SSF46565">
    <property type="entry name" value="Chaperone J-domain"/>
    <property type="match status" value="1"/>
</dbReference>
<sequence length="286" mass="33875">MNTDKALEIMNINKNDLYSLDHVILKKKYHQLALKLHPDKGGSNDKFRQLQEAYDYLNIMVELNTFNKSPYENYINNSSTNFEYKDVINKLKKYIFKYINSVSMSYINECDDKQIGNLEKILEYYKHKIPPSVYNKIISTINTTNECKTFILKPTIDDLLENKIYRLNYNNEIFNVPLWHSELYYDTKNTDEICVKCIPELNPFIDIDSDNNIHIYIFENINTLFKNQYIDIQLSDNFTYKIHARDITVLPSQKIILKNKGITKISNKNLYDTNYKSDIIVTLNIH</sequence>
<evidence type="ECO:0000313" key="2">
    <source>
        <dbReference type="EMBL" id="QHS84100.1"/>
    </source>
</evidence>
<dbReference type="InterPro" id="IPR036869">
    <property type="entry name" value="J_dom_sf"/>
</dbReference>
<proteinExistence type="predicted"/>
<accession>A0A6C0AXN2</accession>
<dbReference type="SMART" id="SM00271">
    <property type="entry name" value="DnaJ"/>
    <property type="match status" value="1"/>
</dbReference>
<name>A0A6C0AXN2_9ZZZZ</name>
<dbReference type="PROSITE" id="PS50076">
    <property type="entry name" value="DNAJ_2"/>
    <property type="match status" value="1"/>
</dbReference>
<dbReference type="AlphaFoldDB" id="A0A6C0AXN2"/>
<reference evidence="2" key="1">
    <citation type="journal article" date="2020" name="Nature">
        <title>Giant virus diversity and host interactions through global metagenomics.</title>
        <authorList>
            <person name="Schulz F."/>
            <person name="Roux S."/>
            <person name="Paez-Espino D."/>
            <person name="Jungbluth S."/>
            <person name="Walsh D.A."/>
            <person name="Denef V.J."/>
            <person name="McMahon K.D."/>
            <person name="Konstantinidis K.T."/>
            <person name="Eloe-Fadrosh E.A."/>
            <person name="Kyrpides N.C."/>
            <person name="Woyke T."/>
        </authorList>
    </citation>
    <scope>NUCLEOTIDE SEQUENCE</scope>
    <source>
        <strain evidence="2">GVMAG-S-ERX555965-48</strain>
    </source>
</reference>
<dbReference type="Pfam" id="PF00226">
    <property type="entry name" value="DnaJ"/>
    <property type="match status" value="1"/>
</dbReference>
<dbReference type="EMBL" id="MN738772">
    <property type="protein sequence ID" value="QHS84100.1"/>
    <property type="molecule type" value="Genomic_DNA"/>
</dbReference>
<protein>
    <recommendedName>
        <fullName evidence="1">J domain-containing protein</fullName>
    </recommendedName>
</protein>
<dbReference type="Gene3D" id="1.10.287.110">
    <property type="entry name" value="DnaJ domain"/>
    <property type="match status" value="1"/>
</dbReference>
<evidence type="ECO:0000259" key="1">
    <source>
        <dbReference type="PROSITE" id="PS50076"/>
    </source>
</evidence>